<evidence type="ECO:0000313" key="1">
    <source>
        <dbReference type="EMBL" id="NML11123.1"/>
    </source>
</evidence>
<name>A0A7X9ZSM0_9SPHN</name>
<protein>
    <recommendedName>
        <fullName evidence="3">Lipoprotein</fullName>
    </recommendedName>
</protein>
<comment type="caution">
    <text evidence="1">The sequence shown here is derived from an EMBL/GenBank/DDBJ whole genome shotgun (WGS) entry which is preliminary data.</text>
</comment>
<evidence type="ECO:0000313" key="2">
    <source>
        <dbReference type="Proteomes" id="UP000519023"/>
    </source>
</evidence>
<dbReference type="Proteomes" id="UP000519023">
    <property type="component" value="Unassembled WGS sequence"/>
</dbReference>
<proteinExistence type="predicted"/>
<gene>
    <name evidence="1" type="ORF">HHL08_13360</name>
</gene>
<sequence>MRTATKTAALLCLLLVAACDGREESAIDNIANGANAAQVENNVRSEAMAVMEPLNPPAPGTPGGLPVDPAPIAEGSIDPDSAQGAAQVVQGYYGLLEEKRFEDAQDLWNPAGAIGSQDDAHFAARFRGFGEIHANVGAPSEPEGTAGSTYVTVPVQVYGRIAANGHPWHVLRQVVLRRVDDVPGSTPEQRRWHIEAIGPWQPPAATPDAANGAETAQAISMTDGMAKRRQGN</sequence>
<evidence type="ECO:0008006" key="3">
    <source>
        <dbReference type="Google" id="ProtNLM"/>
    </source>
</evidence>
<dbReference type="EMBL" id="JABBFV010000008">
    <property type="protein sequence ID" value="NML11123.1"/>
    <property type="molecule type" value="Genomic_DNA"/>
</dbReference>
<dbReference type="AlphaFoldDB" id="A0A7X9ZSM0"/>
<reference evidence="1 2" key="1">
    <citation type="submission" date="2020-04" db="EMBL/GenBank/DDBJ databases">
        <title>Sphingobium sp. AR-3-1 isolated from Arctic soil.</title>
        <authorList>
            <person name="Dahal R.H."/>
            <person name="Chaudhary D.K."/>
        </authorList>
    </citation>
    <scope>NUCLEOTIDE SEQUENCE [LARGE SCALE GENOMIC DNA]</scope>
    <source>
        <strain evidence="1 2">AR-3-1</strain>
    </source>
</reference>
<dbReference type="RefSeq" id="WP_169573649.1">
    <property type="nucleotide sequence ID" value="NZ_JABBFV010000008.1"/>
</dbReference>
<accession>A0A7X9ZSM0</accession>
<keyword evidence="2" id="KW-1185">Reference proteome</keyword>
<organism evidence="1 2">
    <name type="scientific">Sphingobium psychrophilum</name>
    <dbReference type="NCBI Taxonomy" id="2728834"/>
    <lineage>
        <taxon>Bacteria</taxon>
        <taxon>Pseudomonadati</taxon>
        <taxon>Pseudomonadota</taxon>
        <taxon>Alphaproteobacteria</taxon>
        <taxon>Sphingomonadales</taxon>
        <taxon>Sphingomonadaceae</taxon>
        <taxon>Sphingobium</taxon>
    </lineage>
</organism>
<dbReference type="PROSITE" id="PS51257">
    <property type="entry name" value="PROKAR_LIPOPROTEIN"/>
    <property type="match status" value="1"/>
</dbReference>